<proteinExistence type="predicted"/>
<evidence type="ECO:0000313" key="4">
    <source>
        <dbReference type="Proteomes" id="UP000324233"/>
    </source>
</evidence>
<keyword evidence="4" id="KW-1185">Reference proteome</keyword>
<evidence type="ECO:0000256" key="1">
    <source>
        <dbReference type="SAM" id="MobiDB-lite"/>
    </source>
</evidence>
<accession>A0A5B9W1K9</accession>
<name>A0A5B9W1K9_9BACT</name>
<dbReference type="OrthoDB" id="272011at2"/>
<evidence type="ECO:0000259" key="2">
    <source>
        <dbReference type="SMART" id="SM00776"/>
    </source>
</evidence>
<gene>
    <name evidence="3" type="ORF">OJF2_26480</name>
</gene>
<feature type="region of interest" description="Disordered" evidence="1">
    <location>
        <begin position="838"/>
        <end position="863"/>
    </location>
</feature>
<dbReference type="Pfam" id="PF08305">
    <property type="entry name" value="NPCBM"/>
    <property type="match status" value="1"/>
</dbReference>
<feature type="compositionally biased region" description="Pro residues" evidence="1">
    <location>
        <begin position="386"/>
        <end position="397"/>
    </location>
</feature>
<dbReference type="InterPro" id="IPR013222">
    <property type="entry name" value="Glyco_hyd_98_carb-bd"/>
</dbReference>
<reference evidence="3 4" key="1">
    <citation type="submission" date="2019-08" db="EMBL/GenBank/DDBJ databases">
        <title>Deep-cultivation of Planctomycetes and their phenomic and genomic characterization uncovers novel biology.</title>
        <authorList>
            <person name="Wiegand S."/>
            <person name="Jogler M."/>
            <person name="Boedeker C."/>
            <person name="Pinto D."/>
            <person name="Vollmers J."/>
            <person name="Rivas-Marin E."/>
            <person name="Kohn T."/>
            <person name="Peeters S.H."/>
            <person name="Heuer A."/>
            <person name="Rast P."/>
            <person name="Oberbeckmann S."/>
            <person name="Bunk B."/>
            <person name="Jeske O."/>
            <person name="Meyerdierks A."/>
            <person name="Storesund J.E."/>
            <person name="Kallscheuer N."/>
            <person name="Luecker S."/>
            <person name="Lage O.M."/>
            <person name="Pohl T."/>
            <person name="Merkel B.J."/>
            <person name="Hornburger P."/>
            <person name="Mueller R.-W."/>
            <person name="Bruemmer F."/>
            <person name="Labrenz M."/>
            <person name="Spormann A.M."/>
            <person name="Op den Camp H."/>
            <person name="Overmann J."/>
            <person name="Amann R."/>
            <person name="Jetten M.S.M."/>
            <person name="Mascher T."/>
            <person name="Medema M.H."/>
            <person name="Devos D.P."/>
            <person name="Kaster A.-K."/>
            <person name="Ovreas L."/>
            <person name="Rohde M."/>
            <person name="Galperin M.Y."/>
            <person name="Jogler C."/>
        </authorList>
    </citation>
    <scope>NUCLEOTIDE SEQUENCE [LARGE SCALE GENOMIC DNA]</scope>
    <source>
        <strain evidence="3 4">OJF2</strain>
    </source>
</reference>
<dbReference type="InterPro" id="IPR008979">
    <property type="entry name" value="Galactose-bd-like_sf"/>
</dbReference>
<protein>
    <submittedName>
        <fullName evidence="3">NPCBM/NEW2 domain protein</fullName>
    </submittedName>
</protein>
<dbReference type="KEGG" id="agv:OJF2_26480"/>
<dbReference type="AlphaFoldDB" id="A0A5B9W1K9"/>
<organism evidence="3 4">
    <name type="scientific">Aquisphaera giovannonii</name>
    <dbReference type="NCBI Taxonomy" id="406548"/>
    <lineage>
        <taxon>Bacteria</taxon>
        <taxon>Pseudomonadati</taxon>
        <taxon>Planctomycetota</taxon>
        <taxon>Planctomycetia</taxon>
        <taxon>Isosphaerales</taxon>
        <taxon>Isosphaeraceae</taxon>
        <taxon>Aquisphaera</taxon>
    </lineage>
</organism>
<evidence type="ECO:0000313" key="3">
    <source>
        <dbReference type="EMBL" id="QEH34114.1"/>
    </source>
</evidence>
<sequence length="863" mass="92572">MLGGLVVWIGLWAAGAGDYHRPLAEKAFDQAALDAEGFGDKKALAREADGLRVTLKPGEAEAGWKTPQQLRIGGDCTITATLDIRKLPKPAREDGAAIGIAVATQVIDQPEATLLRELEPDGRDIYRPIEKSAAGGAMMGSPMMGRRRVFNPFGGPDPTPAKPIRHTFPAKGQSIRLELRRQGQSLRFQVYDEMAKEPREIGKVDIGPMDIGGVKLFVANRNGAEPVDVLFRDLIVHADRITGLGTAVRTIHGTVLHGEPTALEHGKLVIMDNTPAAPPANPPAAGTADLPRQVFTPVRAAPTRLPSGGVVAELPRLVFVSNPGPQTNPAARVKARLPLDQVESITFERSSMLAVKFVGQPNVDTTGPGGTPGKDDKKAAGDDLAAPPPGTVPPPKMPKVEPKPSGIRDIHLVMSGLRDAAIQQIMIQCPTDKGQAMWQLDTTGTPAWPVSLRRAGKETWADLFLEPPDGDLNNKQFMINLMYADGQNAQVQAQATGKTDPKLKFDPAAPTPALDARVYLAEDEQLFGKLEALSADALTLTTTWGDKVDVPLARVLGVYMGMADHKETPESFAKRLKAPGGEDLLLARAKDGEVVTIGGVVEAAKGEKLTFAYRGKSRTLALKQVEGFVLAAKPAPAPPTDVRPTFTLSGGLTLSGRWVKVEGDKWEVETPWGQAVKLPAAEVRGVRFRGGEMAYLSDLQPSKVEETPYFARRTPYRRDVTLDGSPLKLDDRAVEKGLSVHSRTALTYDLDRRYTTFEATVGFDPSANKKGRVDCRVFADGKELYANPDLRADAPPVRLSLPVAGADQLRLVVDFGADEDTGDRVIWADARLYRPGAAPAPGAASVAATSTDRSPTTTTASRP</sequence>
<dbReference type="RefSeq" id="WP_148594083.1">
    <property type="nucleotide sequence ID" value="NZ_CP042997.1"/>
</dbReference>
<feature type="domain" description="Glycosyl hydrolase family 98 putative carbohydrate-binding module" evidence="2">
    <location>
        <begin position="690"/>
        <end position="834"/>
    </location>
</feature>
<dbReference type="SUPFAM" id="SSF49785">
    <property type="entry name" value="Galactose-binding domain-like"/>
    <property type="match status" value="1"/>
</dbReference>
<dbReference type="EMBL" id="CP042997">
    <property type="protein sequence ID" value="QEH34114.1"/>
    <property type="molecule type" value="Genomic_DNA"/>
</dbReference>
<dbReference type="Proteomes" id="UP000324233">
    <property type="component" value="Chromosome"/>
</dbReference>
<dbReference type="Gene3D" id="2.60.120.1060">
    <property type="entry name" value="NPCBM/NEW2 domain"/>
    <property type="match status" value="1"/>
</dbReference>
<dbReference type="SMART" id="SM00776">
    <property type="entry name" value="NPCBM"/>
    <property type="match status" value="1"/>
</dbReference>
<feature type="region of interest" description="Disordered" evidence="1">
    <location>
        <begin position="358"/>
        <end position="402"/>
    </location>
</feature>
<dbReference type="InterPro" id="IPR038637">
    <property type="entry name" value="NPCBM_sf"/>
</dbReference>